<organism evidence="3 4">
    <name type="scientific">Anthropogastromicrobium aceti</name>
    <dbReference type="NCBI Taxonomy" id="2981768"/>
    <lineage>
        <taxon>Bacteria</taxon>
        <taxon>Bacillati</taxon>
        <taxon>Bacillota</taxon>
        <taxon>Clostridia</taxon>
        <taxon>Lachnospirales</taxon>
        <taxon>Lachnospiraceae</taxon>
        <taxon>Anthropogastromicrobium</taxon>
    </lineage>
</organism>
<keyword evidence="1 2" id="KW-0732">Signal</keyword>
<proteinExistence type="predicted"/>
<dbReference type="Gene3D" id="3.40.190.10">
    <property type="entry name" value="Periplasmic binding protein-like II"/>
    <property type="match status" value="2"/>
</dbReference>
<reference evidence="3 4" key="1">
    <citation type="submission" date="2021-10" db="EMBL/GenBank/DDBJ databases">
        <title>Anaerobic single-cell dispensing facilitates the cultivation of human gut bacteria.</title>
        <authorList>
            <person name="Afrizal A."/>
        </authorList>
    </citation>
    <scope>NUCLEOTIDE SEQUENCE [LARGE SCALE GENOMIC DNA]</scope>
    <source>
        <strain evidence="3 4">CLA-AA-H224</strain>
    </source>
</reference>
<dbReference type="SUPFAM" id="SSF53850">
    <property type="entry name" value="Periplasmic binding protein-like II"/>
    <property type="match status" value="1"/>
</dbReference>
<dbReference type="AlphaFoldDB" id="A0AAE3JCF7"/>
<feature type="signal peptide" evidence="2">
    <location>
        <begin position="1"/>
        <end position="28"/>
    </location>
</feature>
<evidence type="ECO:0000313" key="3">
    <source>
        <dbReference type="EMBL" id="MCC2220767.1"/>
    </source>
</evidence>
<keyword evidence="4" id="KW-1185">Reference proteome</keyword>
<evidence type="ECO:0000313" key="4">
    <source>
        <dbReference type="Proteomes" id="UP001198200"/>
    </source>
</evidence>
<dbReference type="PANTHER" id="PTHR43649">
    <property type="entry name" value="ARABINOSE-BINDING PROTEIN-RELATED"/>
    <property type="match status" value="1"/>
</dbReference>
<name>A0AAE3JCF7_9FIRM</name>
<dbReference type="InterPro" id="IPR050490">
    <property type="entry name" value="Bact_solute-bd_prot1"/>
</dbReference>
<dbReference type="Proteomes" id="UP001198200">
    <property type="component" value="Unassembled WGS sequence"/>
</dbReference>
<gene>
    <name evidence="3" type="ORF">LKD48_03780</name>
</gene>
<sequence length="541" mass="61164">MKKNMKKMVSAITMTAMAASMFAMPAAAEEKTSSITYPLETDIESVSWYAQEGIVPHEKFKDASESPFHTGLAKHLGVNIDWSFPTTGSDANTFTNTLMADPFSLPNIMQCYVMDNAAQYIDDEIIWDLTDYIQEYAPDYYAFLQTNPAYDKAMKDDQGRYYTFGFFREDGGWNDSYEGPVVRKDWLDECGLEVPKTISEFENVIRVFNEKYGATFDSASTRINDMGICGAFGAYAGFSVNTNYGYYVHDGKVGLGAADDGWRDYVSWMNKMWSEGLLDQDMLTEDDTTIKDKIHNEKCGVSYTSMGQLNIWNKEEEAAGNEGTWIGIPYPTADDGSLSAVFGGPGVGKHTTVITKTADEDTMKLCLQMLNYAYTEEGMLYWNYGDEGVSWEYDEDGVPQFTSLVKDDPDTDPMTKYNGATWGSCCIQATNLLYQKNSQTAIDANNTWFYIDEDEEKNREITSGWRYPVGISFTIEESDKLDEISQNIPTFVNESYASFLTGAKDINDDAVWEQYQKDLESYNLSEILEIRQAAYDRYLAR</sequence>
<dbReference type="EMBL" id="JAJEQN010000007">
    <property type="protein sequence ID" value="MCC2220767.1"/>
    <property type="molecule type" value="Genomic_DNA"/>
</dbReference>
<protein>
    <submittedName>
        <fullName evidence="3">Extracellular solute-binding protein</fullName>
    </submittedName>
</protein>
<evidence type="ECO:0000256" key="2">
    <source>
        <dbReference type="SAM" id="SignalP"/>
    </source>
</evidence>
<accession>A0AAE3JCF7</accession>
<evidence type="ECO:0000256" key="1">
    <source>
        <dbReference type="ARBA" id="ARBA00022729"/>
    </source>
</evidence>
<comment type="caution">
    <text evidence="3">The sequence shown here is derived from an EMBL/GenBank/DDBJ whole genome shotgun (WGS) entry which is preliminary data.</text>
</comment>
<dbReference type="RefSeq" id="WP_308731233.1">
    <property type="nucleotide sequence ID" value="NZ_JAJEQN010000007.1"/>
</dbReference>
<dbReference type="PANTHER" id="PTHR43649:SF33">
    <property type="entry name" value="POLYGALACTURONAN_RHAMNOGALACTURONAN-BINDING PROTEIN YTCQ"/>
    <property type="match status" value="1"/>
</dbReference>
<feature type="chain" id="PRO_5042027499" evidence="2">
    <location>
        <begin position="29"/>
        <end position="541"/>
    </location>
</feature>